<proteinExistence type="predicted"/>
<protein>
    <submittedName>
        <fullName evidence="1">Uncharacterized protein</fullName>
    </submittedName>
</protein>
<dbReference type="RefSeq" id="WP_148939689.1">
    <property type="nucleotide sequence ID" value="NZ_JBNILZ010000026.1"/>
</dbReference>
<sequence>MAISNEELVEMVKQLPQSAKKSAYDYLKYLTISHTRPNWNEIMDLEPDETPLSEEEESQLKNNSEFVSWEEALNELNLPTDSKS</sequence>
<evidence type="ECO:0000313" key="1">
    <source>
        <dbReference type="EMBL" id="TYS17074.1"/>
    </source>
</evidence>
<comment type="caution">
    <text evidence="1">The sequence shown here is derived from an EMBL/GenBank/DDBJ whole genome shotgun (WGS) entry which is preliminary data.</text>
</comment>
<dbReference type="AlphaFoldDB" id="A0A5D4NTY2"/>
<dbReference type="Proteomes" id="UP000322267">
    <property type="component" value="Unassembled WGS sequence"/>
</dbReference>
<name>A0A5D4NTY2_9BACI</name>
<organism evidence="1 2">
    <name type="scientific">Rossellomorea vietnamensis</name>
    <dbReference type="NCBI Taxonomy" id="218284"/>
    <lineage>
        <taxon>Bacteria</taxon>
        <taxon>Bacillati</taxon>
        <taxon>Bacillota</taxon>
        <taxon>Bacilli</taxon>
        <taxon>Bacillales</taxon>
        <taxon>Bacillaceae</taxon>
        <taxon>Rossellomorea</taxon>
    </lineage>
</organism>
<dbReference type="EMBL" id="VTEI01000004">
    <property type="protein sequence ID" value="TYS17074.1"/>
    <property type="molecule type" value="Genomic_DNA"/>
</dbReference>
<evidence type="ECO:0000313" key="2">
    <source>
        <dbReference type="Proteomes" id="UP000322267"/>
    </source>
</evidence>
<reference evidence="1 2" key="1">
    <citation type="submission" date="2019-08" db="EMBL/GenBank/DDBJ databases">
        <title>Bacillus genomes from the desert of Cuatro Cienegas, Coahuila.</title>
        <authorList>
            <person name="Olmedo-Alvarez G."/>
        </authorList>
    </citation>
    <scope>NUCLEOTIDE SEQUENCE [LARGE SCALE GENOMIC DNA]</scope>
    <source>
        <strain evidence="1 2">CH34_1T</strain>
    </source>
</reference>
<dbReference type="OrthoDB" id="2665474at2"/>
<accession>A0A5D4NTY2</accession>
<gene>
    <name evidence="1" type="ORF">FZC78_10660</name>
</gene>